<gene>
    <name evidence="1" type="ordered locus">msr9206</name>
</gene>
<name>Q981W7_RHILO</name>
<sequence>MAGSVVAGSAAAIVIPESSNLAISHKRITAAAAPDRLHTARGRLWYGRRNN</sequence>
<dbReference type="EMBL" id="BA000013">
    <property type="protein sequence ID" value="BAB54592.1"/>
    <property type="molecule type" value="Genomic_DNA"/>
</dbReference>
<evidence type="ECO:0000313" key="1">
    <source>
        <dbReference type="EMBL" id="BAB54592.1"/>
    </source>
</evidence>
<reference evidence="1 2" key="1">
    <citation type="journal article" date="2000" name="DNA Res.">
        <title>Complete genome structure of the nitrogen-fixing symbiotic bacterium Mesorhizobium loti.</title>
        <authorList>
            <person name="Kaneko T."/>
            <person name="Nakamura Y."/>
            <person name="Sato S."/>
            <person name="Asamizu E."/>
            <person name="Kato T."/>
            <person name="Sasamoto S."/>
            <person name="Watanabe A."/>
            <person name="Idesawa K."/>
            <person name="Ishikawa A."/>
            <person name="Kawashima K."/>
            <person name="Kimura T."/>
            <person name="Kishida Y."/>
            <person name="Kiyokawa C."/>
            <person name="Kohara M."/>
            <person name="Matsumoto M."/>
            <person name="Matsuno A."/>
            <person name="Mochizuki Y."/>
            <person name="Nakayama S."/>
            <person name="Nakazaki N."/>
            <person name="Shimpo S."/>
            <person name="Sugimoto M."/>
            <person name="Takeuchi C."/>
            <person name="Yamada M."/>
            <person name="Tabata S."/>
        </authorList>
    </citation>
    <scope>NUCLEOTIDE SEQUENCE [LARGE SCALE GENOMIC DNA]</scope>
    <source>
        <strain evidence="2">LMG 29417 / CECT 9101 / MAFF 303099</strain>
        <plasmid evidence="1 2">pMLa</plasmid>
    </source>
</reference>
<protein>
    <submittedName>
        <fullName evidence="1">Msr9206 protein</fullName>
    </submittedName>
</protein>
<organism evidence="1 2">
    <name type="scientific">Mesorhizobium japonicum (strain LMG 29417 / CECT 9101 / MAFF 303099)</name>
    <name type="common">Mesorhizobium loti (strain MAFF 303099)</name>
    <dbReference type="NCBI Taxonomy" id="266835"/>
    <lineage>
        <taxon>Bacteria</taxon>
        <taxon>Pseudomonadati</taxon>
        <taxon>Pseudomonadota</taxon>
        <taxon>Alphaproteobacteria</taxon>
        <taxon>Hyphomicrobiales</taxon>
        <taxon>Phyllobacteriaceae</taxon>
        <taxon>Mesorhizobium</taxon>
    </lineage>
</organism>
<accession>Q981W7</accession>
<geneLocation type="plasmid" evidence="1 2">
    <name>pMLa</name>
</geneLocation>
<dbReference type="HOGENOM" id="CLU_3103078_0_0_5"/>
<evidence type="ECO:0000313" key="2">
    <source>
        <dbReference type="Proteomes" id="UP000000552"/>
    </source>
</evidence>
<dbReference type="Proteomes" id="UP000000552">
    <property type="component" value="Plasmid pMLa"/>
</dbReference>
<keyword evidence="1" id="KW-0614">Plasmid</keyword>
<dbReference type="KEGG" id="mlo:msr9206"/>
<dbReference type="AlphaFoldDB" id="Q981W7"/>
<proteinExistence type="predicted"/>